<dbReference type="Pfam" id="PF20619">
    <property type="entry name" value="DUF6804"/>
    <property type="match status" value="1"/>
</dbReference>
<dbReference type="OrthoDB" id="1082986at2"/>
<reference evidence="2 3" key="1">
    <citation type="submission" date="2016-10" db="EMBL/GenBank/DDBJ databases">
        <authorList>
            <person name="de Groot N.N."/>
        </authorList>
    </citation>
    <scope>NUCLEOTIDE SEQUENCE [LARGE SCALE GENOMIC DNA]</scope>
    <source>
        <strain evidence="2 3">DSM 24015</strain>
    </source>
</reference>
<protein>
    <recommendedName>
        <fullName evidence="4">SPW repeat-containing protein</fullName>
    </recommendedName>
</protein>
<dbReference type="EMBL" id="FNAS01000005">
    <property type="protein sequence ID" value="SDE24312.1"/>
    <property type="molecule type" value="Genomic_DNA"/>
</dbReference>
<dbReference type="InterPro" id="IPR046548">
    <property type="entry name" value="DUF6804"/>
</dbReference>
<dbReference type="Proteomes" id="UP000198517">
    <property type="component" value="Unassembled WGS sequence"/>
</dbReference>
<dbReference type="AlphaFoldDB" id="A0A1G7BBH1"/>
<gene>
    <name evidence="2" type="ORF">SAMN05421544_105100</name>
</gene>
<evidence type="ECO:0000313" key="2">
    <source>
        <dbReference type="EMBL" id="SDE24312.1"/>
    </source>
</evidence>
<name>A0A1G7BBH1_9FLAO</name>
<accession>A0A1G7BBH1</accession>
<sequence>MDKIIKIILALLLLGCLASMPYGYYMLVRVVATVGFTYLGYVSSQHKQSVWILVYVGLVILFQPFTKIALGRALWNIVDVVVAIVLLISLFNKEGK</sequence>
<proteinExistence type="predicted"/>
<evidence type="ECO:0000313" key="3">
    <source>
        <dbReference type="Proteomes" id="UP000198517"/>
    </source>
</evidence>
<keyword evidence="3" id="KW-1185">Reference proteome</keyword>
<keyword evidence="1" id="KW-0812">Transmembrane</keyword>
<evidence type="ECO:0000256" key="1">
    <source>
        <dbReference type="SAM" id="Phobius"/>
    </source>
</evidence>
<evidence type="ECO:0008006" key="4">
    <source>
        <dbReference type="Google" id="ProtNLM"/>
    </source>
</evidence>
<organism evidence="2 3">
    <name type="scientific">Riemerella columbipharyngis</name>
    <dbReference type="NCBI Taxonomy" id="1071918"/>
    <lineage>
        <taxon>Bacteria</taxon>
        <taxon>Pseudomonadati</taxon>
        <taxon>Bacteroidota</taxon>
        <taxon>Flavobacteriia</taxon>
        <taxon>Flavobacteriales</taxon>
        <taxon>Weeksellaceae</taxon>
        <taxon>Riemerella</taxon>
    </lineage>
</organism>
<feature type="transmembrane region" description="Helical" evidence="1">
    <location>
        <begin position="73"/>
        <end position="91"/>
    </location>
</feature>
<feature type="transmembrane region" description="Helical" evidence="1">
    <location>
        <begin position="7"/>
        <end position="28"/>
    </location>
</feature>
<dbReference type="STRING" id="1071918.SAMN05421544_105100"/>
<feature type="transmembrane region" description="Helical" evidence="1">
    <location>
        <begin position="48"/>
        <end position="66"/>
    </location>
</feature>
<dbReference type="RefSeq" id="WP_092736268.1">
    <property type="nucleotide sequence ID" value="NZ_FNAS01000005.1"/>
</dbReference>
<keyword evidence="1" id="KW-1133">Transmembrane helix</keyword>
<keyword evidence="1" id="KW-0472">Membrane</keyword>